<dbReference type="EMBL" id="ML213672">
    <property type="protein sequence ID" value="TFK32517.1"/>
    <property type="molecule type" value="Genomic_DNA"/>
</dbReference>
<gene>
    <name evidence="1" type="ORF">BDQ12DRAFT_692415</name>
</gene>
<dbReference type="AlphaFoldDB" id="A0A5C3LI44"/>
<name>A0A5C3LI44_9AGAR</name>
<reference evidence="1 2" key="1">
    <citation type="journal article" date="2019" name="Nat. Ecol. Evol.">
        <title>Megaphylogeny resolves global patterns of mushroom evolution.</title>
        <authorList>
            <person name="Varga T."/>
            <person name="Krizsan K."/>
            <person name="Foldi C."/>
            <person name="Dima B."/>
            <person name="Sanchez-Garcia M."/>
            <person name="Sanchez-Ramirez S."/>
            <person name="Szollosi G.J."/>
            <person name="Szarkandi J.G."/>
            <person name="Papp V."/>
            <person name="Albert L."/>
            <person name="Andreopoulos W."/>
            <person name="Angelini C."/>
            <person name="Antonin V."/>
            <person name="Barry K.W."/>
            <person name="Bougher N.L."/>
            <person name="Buchanan P."/>
            <person name="Buyck B."/>
            <person name="Bense V."/>
            <person name="Catcheside P."/>
            <person name="Chovatia M."/>
            <person name="Cooper J."/>
            <person name="Damon W."/>
            <person name="Desjardin D."/>
            <person name="Finy P."/>
            <person name="Geml J."/>
            <person name="Haridas S."/>
            <person name="Hughes K."/>
            <person name="Justo A."/>
            <person name="Karasinski D."/>
            <person name="Kautmanova I."/>
            <person name="Kiss B."/>
            <person name="Kocsube S."/>
            <person name="Kotiranta H."/>
            <person name="LaButti K.M."/>
            <person name="Lechner B.E."/>
            <person name="Liimatainen K."/>
            <person name="Lipzen A."/>
            <person name="Lukacs Z."/>
            <person name="Mihaltcheva S."/>
            <person name="Morgado L.N."/>
            <person name="Niskanen T."/>
            <person name="Noordeloos M.E."/>
            <person name="Ohm R.A."/>
            <person name="Ortiz-Santana B."/>
            <person name="Ovrebo C."/>
            <person name="Racz N."/>
            <person name="Riley R."/>
            <person name="Savchenko A."/>
            <person name="Shiryaev A."/>
            <person name="Soop K."/>
            <person name="Spirin V."/>
            <person name="Szebenyi C."/>
            <person name="Tomsovsky M."/>
            <person name="Tulloss R.E."/>
            <person name="Uehling J."/>
            <person name="Grigoriev I.V."/>
            <person name="Vagvolgyi C."/>
            <person name="Papp T."/>
            <person name="Martin F.M."/>
            <person name="Miettinen O."/>
            <person name="Hibbett D.S."/>
            <person name="Nagy L.G."/>
        </authorList>
    </citation>
    <scope>NUCLEOTIDE SEQUENCE [LARGE SCALE GENOMIC DNA]</scope>
    <source>
        <strain evidence="1 2">CBS 166.37</strain>
    </source>
</reference>
<accession>A0A5C3LI44</accession>
<protein>
    <submittedName>
        <fullName evidence="1">Uncharacterized protein</fullName>
    </submittedName>
</protein>
<evidence type="ECO:0000313" key="1">
    <source>
        <dbReference type="EMBL" id="TFK32517.1"/>
    </source>
</evidence>
<proteinExistence type="predicted"/>
<keyword evidence="2" id="KW-1185">Reference proteome</keyword>
<evidence type="ECO:0000313" key="2">
    <source>
        <dbReference type="Proteomes" id="UP000308652"/>
    </source>
</evidence>
<organism evidence="1 2">
    <name type="scientific">Crucibulum laeve</name>
    <dbReference type="NCBI Taxonomy" id="68775"/>
    <lineage>
        <taxon>Eukaryota</taxon>
        <taxon>Fungi</taxon>
        <taxon>Dikarya</taxon>
        <taxon>Basidiomycota</taxon>
        <taxon>Agaricomycotina</taxon>
        <taxon>Agaricomycetes</taxon>
        <taxon>Agaricomycetidae</taxon>
        <taxon>Agaricales</taxon>
        <taxon>Agaricineae</taxon>
        <taxon>Nidulariaceae</taxon>
        <taxon>Crucibulum</taxon>
    </lineage>
</organism>
<dbReference type="Proteomes" id="UP000308652">
    <property type="component" value="Unassembled WGS sequence"/>
</dbReference>
<sequence length="84" mass="9995">MRLMRKRMRVLNKMSWTGKIVRECSESWMIVRVIEVLICILLCRILRSSMVCFLRIEVVTSVEGDYANDGGWSTGMYPEYRIEW</sequence>